<dbReference type="InterPro" id="IPR045864">
    <property type="entry name" value="aa-tRNA-synth_II/BPL/LPL"/>
</dbReference>
<dbReference type="SUPFAM" id="SSF55681">
    <property type="entry name" value="Class II aaRS and biotin synthetases"/>
    <property type="match status" value="1"/>
</dbReference>
<name>A0A4S8J992_MUSBA</name>
<reference evidence="1 2" key="1">
    <citation type="journal article" date="2019" name="Nat. Plants">
        <title>Genome sequencing of Musa balbisiana reveals subgenome evolution and function divergence in polyploid bananas.</title>
        <authorList>
            <person name="Yao X."/>
        </authorList>
    </citation>
    <scope>NUCLEOTIDE SEQUENCE [LARGE SCALE GENOMIC DNA]</scope>
    <source>
        <strain evidence="2">cv. DH-PKW</strain>
        <tissue evidence="1">Leaves</tissue>
    </source>
</reference>
<evidence type="ECO:0000313" key="1">
    <source>
        <dbReference type="EMBL" id="THU57262.1"/>
    </source>
</evidence>
<dbReference type="InterPro" id="IPR053264">
    <property type="entry name" value="Lipoate-ligase_2_inactive"/>
</dbReference>
<comment type="caution">
    <text evidence="1">The sequence shown here is derived from an EMBL/GenBank/DDBJ whole genome shotgun (WGS) entry which is preliminary data.</text>
</comment>
<keyword evidence="2" id="KW-1185">Reference proteome</keyword>
<organism evidence="1 2">
    <name type="scientific">Musa balbisiana</name>
    <name type="common">Banana</name>
    <dbReference type="NCBI Taxonomy" id="52838"/>
    <lineage>
        <taxon>Eukaryota</taxon>
        <taxon>Viridiplantae</taxon>
        <taxon>Streptophyta</taxon>
        <taxon>Embryophyta</taxon>
        <taxon>Tracheophyta</taxon>
        <taxon>Spermatophyta</taxon>
        <taxon>Magnoliopsida</taxon>
        <taxon>Liliopsida</taxon>
        <taxon>Zingiberales</taxon>
        <taxon>Musaceae</taxon>
        <taxon>Musa</taxon>
    </lineage>
</organism>
<gene>
    <name evidence="1" type="ORF">C4D60_Mb03t01660</name>
</gene>
<protein>
    <submittedName>
        <fullName evidence="1">Uncharacterized protein</fullName>
    </submittedName>
</protein>
<proteinExistence type="predicted"/>
<accession>A0A4S8J992</accession>
<sequence>MNSRLKRSFKSNPDSDSMPLYPDSLGVVPLPRLVSTEKERIITILHYLRMTFAQAGNAGLPCMNFLRMAAMPILERLHLEERLLRTSTDNWCIVNDGTNHLAIVMAYGSLWSVLHDQIPVIRRYSGGGTVIVDDGTSLSPLSAIKCYSGAATISSPYMSWTGQLYGEVFRGFGDFHLCENDYAFNNHKFGGNEYGILEASLPCSLKYRSTRSHVKFLCRMKEHAPSRSTFIERTIKSLGSYFLIRPFQLDEMAGRPSTVFDQELEDACSSQCEDTRLLALIRIRS</sequence>
<dbReference type="Proteomes" id="UP000317650">
    <property type="component" value="Chromosome 3"/>
</dbReference>
<dbReference type="PANTHER" id="PTHR43506:SF1">
    <property type="entry name" value="BPL_LPL CATALYTIC DOMAIN-CONTAINING PROTEIN"/>
    <property type="match status" value="1"/>
</dbReference>
<dbReference type="PANTHER" id="PTHR43506">
    <property type="entry name" value="BIOTIN/LIPOATE A/B PROTEIN LIGASE FAMILY"/>
    <property type="match status" value="1"/>
</dbReference>
<dbReference type="STRING" id="52838.A0A4S8J992"/>
<dbReference type="AlphaFoldDB" id="A0A4S8J992"/>
<evidence type="ECO:0000313" key="2">
    <source>
        <dbReference type="Proteomes" id="UP000317650"/>
    </source>
</evidence>
<dbReference type="EMBL" id="PYDT01000006">
    <property type="protein sequence ID" value="THU57262.1"/>
    <property type="molecule type" value="Genomic_DNA"/>
</dbReference>
<dbReference type="Gene3D" id="3.30.930.10">
    <property type="entry name" value="Bira Bifunctional Protein, Domain 2"/>
    <property type="match status" value="1"/>
</dbReference>